<dbReference type="SUPFAM" id="SSF56281">
    <property type="entry name" value="Metallo-hydrolase/oxidoreductase"/>
    <property type="match status" value="1"/>
</dbReference>
<evidence type="ECO:0000313" key="3">
    <source>
        <dbReference type="Proteomes" id="UP000037210"/>
    </source>
</evidence>
<dbReference type="InterPro" id="IPR050698">
    <property type="entry name" value="MBL"/>
</dbReference>
<feature type="domain" description="Metallo-beta-lactamase" evidence="1">
    <location>
        <begin position="5"/>
        <end position="159"/>
    </location>
</feature>
<evidence type="ECO:0000259" key="1">
    <source>
        <dbReference type="SMART" id="SM00849"/>
    </source>
</evidence>
<dbReference type="SMART" id="SM00849">
    <property type="entry name" value="Lactamase_B"/>
    <property type="match status" value="1"/>
</dbReference>
<proteinExistence type="predicted"/>
<protein>
    <recommendedName>
        <fullName evidence="1">Metallo-beta-lactamase domain-containing protein</fullName>
    </recommendedName>
</protein>
<dbReference type="Gene3D" id="3.60.15.10">
    <property type="entry name" value="Ribonuclease Z/Hydroxyacylglutathione hydrolase-like"/>
    <property type="match status" value="1"/>
</dbReference>
<gene>
    <name evidence="2" type="ORF">AC482_07305</name>
</gene>
<accession>A0A0M0BKZ1</accession>
<organism evidence="2 3">
    <name type="scientific">miscellaneous Crenarchaeota group-15 archaeon DG-45</name>
    <dbReference type="NCBI Taxonomy" id="1685127"/>
    <lineage>
        <taxon>Archaea</taxon>
        <taxon>Candidatus Bathyarchaeota</taxon>
        <taxon>MCG-15</taxon>
    </lineage>
</organism>
<evidence type="ECO:0000313" key="2">
    <source>
        <dbReference type="EMBL" id="KON29049.1"/>
    </source>
</evidence>
<dbReference type="PANTHER" id="PTHR11203:SF37">
    <property type="entry name" value="INTEGRATOR COMPLEX SUBUNIT 11"/>
    <property type="match status" value="1"/>
</dbReference>
<dbReference type="GO" id="GO:0004521">
    <property type="term" value="F:RNA endonuclease activity"/>
    <property type="evidence" value="ECO:0007669"/>
    <property type="project" value="TreeGrafter"/>
</dbReference>
<dbReference type="AlphaFoldDB" id="A0A0M0BKZ1"/>
<dbReference type="InterPro" id="IPR001279">
    <property type="entry name" value="Metallo-B-lactamas"/>
</dbReference>
<dbReference type="Proteomes" id="UP000037210">
    <property type="component" value="Unassembled WGS sequence"/>
</dbReference>
<dbReference type="InterPro" id="IPR036866">
    <property type="entry name" value="RibonucZ/Hydroxyglut_hydro"/>
</dbReference>
<dbReference type="PANTHER" id="PTHR11203">
    <property type="entry name" value="CLEAVAGE AND POLYADENYLATION SPECIFICITY FACTOR FAMILY MEMBER"/>
    <property type="match status" value="1"/>
</dbReference>
<name>A0A0M0BKZ1_9ARCH</name>
<dbReference type="EMBL" id="LFWZ01000075">
    <property type="protein sequence ID" value="KON29049.1"/>
    <property type="molecule type" value="Genomic_DNA"/>
</dbReference>
<reference evidence="2 3" key="1">
    <citation type="submission" date="2015-06" db="EMBL/GenBank/DDBJ databases">
        <title>New insights into the roles of widespread benthic archaea in carbon and nitrogen cycling.</title>
        <authorList>
            <person name="Lazar C.S."/>
            <person name="Baker B.J."/>
            <person name="Seitz K.W."/>
            <person name="Hyde A.S."/>
            <person name="Dick G.J."/>
            <person name="Hinrichs K.-U."/>
            <person name="Teske A.P."/>
        </authorList>
    </citation>
    <scope>NUCLEOTIDE SEQUENCE [LARGE SCALE GENOMIC DNA]</scope>
    <source>
        <strain evidence="2">DG-45</strain>
    </source>
</reference>
<comment type="caution">
    <text evidence="2">The sequence shown here is derived from an EMBL/GenBank/DDBJ whole genome shotgun (WGS) entry which is preliminary data.</text>
</comment>
<sequence length="400" mass="44270">MTVRRQGGVVVEYRGEGVVFDPTSGAIHYPAFVSHAHADHSAAFRYRDLVKYATEPTHRLLEALGWRIAGEWNPIQVGGKMKVGDIEVRVHNAGHILGSVQFEAATPEGTVLYTGDFNLGDSYTMEAAEPVSCDLLVVETTFGAPMFKFPKRKEVGLEMVKWAVLDAIPKGRTPTFKTDSIGNAQEIISIFNEMTKVPVVTSKSATKASGVYSEYGHSLDYVEADTDDGIELLEEGRCVLIAPKGSRFRRDNLDVALASGWAAIMKRRGQCFPLSDHADFRGLLSFIRRCHPKRVLTFHGGALTKGFAGYVKKRLGIDARPLTGREETLLGQVSQSEMRMRACCDQLLRTVRIPGFVYNNPWLVKEMARRGFTRSETETALKRLIENGLLMSVGQSVKLA</sequence>